<evidence type="ECO:0000256" key="1">
    <source>
        <dbReference type="SAM" id="MobiDB-lite"/>
    </source>
</evidence>
<sequence>VPSSAVRARTSNPKAPAPGPAGLICPRDDTAQHVPLLDGTMEAFPAIDLVTLKCMWKIAGTHLFALQGNTQELNRDQYYNRIQRAFYRPDLGSQSRGACHKSWGS</sequence>
<keyword evidence="3" id="KW-1185">Reference proteome</keyword>
<feature type="region of interest" description="Disordered" evidence="1">
    <location>
        <begin position="1"/>
        <end position="25"/>
    </location>
</feature>
<evidence type="ECO:0000313" key="2">
    <source>
        <dbReference type="EMBL" id="CAK5280637.1"/>
    </source>
</evidence>
<dbReference type="EMBL" id="CAVNYO010000440">
    <property type="protein sequence ID" value="CAK5280637.1"/>
    <property type="molecule type" value="Genomic_DNA"/>
</dbReference>
<feature type="compositionally biased region" description="Polar residues" evidence="1">
    <location>
        <begin position="1"/>
        <end position="13"/>
    </location>
</feature>
<gene>
    <name evidence="2" type="ORF">MYCIT1_LOCUS31186</name>
</gene>
<evidence type="ECO:0000313" key="3">
    <source>
        <dbReference type="Proteomes" id="UP001295794"/>
    </source>
</evidence>
<dbReference type="Proteomes" id="UP001295794">
    <property type="component" value="Unassembled WGS sequence"/>
</dbReference>
<accession>A0AAD2HUY5</accession>
<comment type="caution">
    <text evidence="2">The sequence shown here is derived from an EMBL/GenBank/DDBJ whole genome shotgun (WGS) entry which is preliminary data.</text>
</comment>
<name>A0AAD2HUY5_9AGAR</name>
<protein>
    <submittedName>
        <fullName evidence="2">Uncharacterized protein</fullName>
    </submittedName>
</protein>
<feature type="non-terminal residue" evidence="2">
    <location>
        <position position="105"/>
    </location>
</feature>
<organism evidence="2 3">
    <name type="scientific">Mycena citricolor</name>
    <dbReference type="NCBI Taxonomy" id="2018698"/>
    <lineage>
        <taxon>Eukaryota</taxon>
        <taxon>Fungi</taxon>
        <taxon>Dikarya</taxon>
        <taxon>Basidiomycota</taxon>
        <taxon>Agaricomycotina</taxon>
        <taxon>Agaricomycetes</taxon>
        <taxon>Agaricomycetidae</taxon>
        <taxon>Agaricales</taxon>
        <taxon>Marasmiineae</taxon>
        <taxon>Mycenaceae</taxon>
        <taxon>Mycena</taxon>
    </lineage>
</organism>
<dbReference type="AlphaFoldDB" id="A0AAD2HUY5"/>
<proteinExistence type="predicted"/>
<reference evidence="2" key="1">
    <citation type="submission" date="2023-11" db="EMBL/GenBank/DDBJ databases">
        <authorList>
            <person name="De Vega J J."/>
            <person name="De Vega J J."/>
        </authorList>
    </citation>
    <scope>NUCLEOTIDE SEQUENCE</scope>
</reference>